<feature type="transmembrane region" description="Helical" evidence="1">
    <location>
        <begin position="48"/>
        <end position="74"/>
    </location>
</feature>
<name>A0A401YYJ6_9ACTN</name>
<dbReference type="AlphaFoldDB" id="A0A401YYJ6"/>
<accession>A0A401YYJ6</accession>
<protein>
    <submittedName>
        <fullName evidence="2">Uncharacterized protein</fullName>
    </submittedName>
</protein>
<keyword evidence="3" id="KW-1185">Reference proteome</keyword>
<proteinExistence type="predicted"/>
<dbReference type="Proteomes" id="UP000286931">
    <property type="component" value="Unassembled WGS sequence"/>
</dbReference>
<organism evidence="2 3">
    <name type="scientific">Embleya hyalina</name>
    <dbReference type="NCBI Taxonomy" id="516124"/>
    <lineage>
        <taxon>Bacteria</taxon>
        <taxon>Bacillati</taxon>
        <taxon>Actinomycetota</taxon>
        <taxon>Actinomycetes</taxon>
        <taxon>Kitasatosporales</taxon>
        <taxon>Streptomycetaceae</taxon>
        <taxon>Embleya</taxon>
    </lineage>
</organism>
<evidence type="ECO:0000313" key="3">
    <source>
        <dbReference type="Proteomes" id="UP000286931"/>
    </source>
</evidence>
<evidence type="ECO:0000256" key="1">
    <source>
        <dbReference type="SAM" id="Phobius"/>
    </source>
</evidence>
<dbReference type="RefSeq" id="WP_126641485.1">
    <property type="nucleotide sequence ID" value="NZ_BIFH01000034.1"/>
</dbReference>
<keyword evidence="1" id="KW-0812">Transmembrane</keyword>
<sequence length="81" mass="8480">MPPLLSLSFAFGAFPTHLLLTAFTVEVDADRVLGGGPVLRHVGAQRGLFAQASGAVPVVVGLGAGDGAGARWWCRRRPARR</sequence>
<evidence type="ECO:0000313" key="2">
    <source>
        <dbReference type="EMBL" id="GCD99702.1"/>
    </source>
</evidence>
<reference evidence="2 3" key="1">
    <citation type="submission" date="2018-12" db="EMBL/GenBank/DDBJ databases">
        <title>Draft genome sequence of Embleya hyalina NBRC 13850T.</title>
        <authorList>
            <person name="Komaki H."/>
            <person name="Hosoyama A."/>
            <person name="Kimura A."/>
            <person name="Ichikawa N."/>
            <person name="Tamura T."/>
        </authorList>
    </citation>
    <scope>NUCLEOTIDE SEQUENCE [LARGE SCALE GENOMIC DNA]</scope>
    <source>
        <strain evidence="2 3">NBRC 13850</strain>
    </source>
</reference>
<keyword evidence="1" id="KW-1133">Transmembrane helix</keyword>
<dbReference type="EMBL" id="BIFH01000034">
    <property type="protein sequence ID" value="GCD99702.1"/>
    <property type="molecule type" value="Genomic_DNA"/>
</dbReference>
<comment type="caution">
    <text evidence="2">The sequence shown here is derived from an EMBL/GenBank/DDBJ whole genome shotgun (WGS) entry which is preliminary data.</text>
</comment>
<gene>
    <name evidence="2" type="ORF">EHYA_07424</name>
</gene>
<keyword evidence="1" id="KW-0472">Membrane</keyword>